<reference evidence="1" key="1">
    <citation type="submission" date="2021-08" db="EMBL/GenBank/DDBJ databases">
        <title>The first chromosome-level gecko genome reveals the dynamic sex chromosomes of Neotropical dwarf geckos (Sphaerodactylidae: Sphaerodactylus).</title>
        <authorList>
            <person name="Pinto B.J."/>
            <person name="Keating S.E."/>
            <person name="Gamble T."/>
        </authorList>
    </citation>
    <scope>NUCLEOTIDE SEQUENCE</scope>
    <source>
        <strain evidence="1">TG3544</strain>
    </source>
</reference>
<keyword evidence="2" id="KW-1185">Reference proteome</keyword>
<organism evidence="1 2">
    <name type="scientific">Sphaerodactylus townsendi</name>
    <dbReference type="NCBI Taxonomy" id="933632"/>
    <lineage>
        <taxon>Eukaryota</taxon>
        <taxon>Metazoa</taxon>
        <taxon>Chordata</taxon>
        <taxon>Craniata</taxon>
        <taxon>Vertebrata</taxon>
        <taxon>Euteleostomi</taxon>
        <taxon>Lepidosauria</taxon>
        <taxon>Squamata</taxon>
        <taxon>Bifurcata</taxon>
        <taxon>Gekkota</taxon>
        <taxon>Sphaerodactylidae</taxon>
        <taxon>Sphaerodactylus</taxon>
    </lineage>
</organism>
<proteinExistence type="predicted"/>
<protein>
    <submittedName>
        <fullName evidence="1">Uncharacterized protein</fullName>
    </submittedName>
</protein>
<sequence length="69" mass="8321">MHNFLEEIEGFWLAQLGDLEKEIKKKLKDNITRISQEITRMSYLIREMEEQCQQPDSEFLQNIKSTMSR</sequence>
<comment type="caution">
    <text evidence="1">The sequence shown here is derived from an EMBL/GenBank/DDBJ whole genome shotgun (WGS) entry which is preliminary data.</text>
</comment>
<gene>
    <name evidence="1" type="ORF">K3G42_008826</name>
</gene>
<accession>A0ACB8EG59</accession>
<evidence type="ECO:0000313" key="1">
    <source>
        <dbReference type="EMBL" id="KAH7991674.1"/>
    </source>
</evidence>
<dbReference type="EMBL" id="CM037616">
    <property type="protein sequence ID" value="KAH7991674.1"/>
    <property type="molecule type" value="Genomic_DNA"/>
</dbReference>
<name>A0ACB8EG59_9SAUR</name>
<evidence type="ECO:0000313" key="2">
    <source>
        <dbReference type="Proteomes" id="UP000827872"/>
    </source>
</evidence>
<dbReference type="Proteomes" id="UP000827872">
    <property type="component" value="Linkage Group LG03"/>
</dbReference>